<dbReference type="SUPFAM" id="SSF51445">
    <property type="entry name" value="(Trans)glycosidases"/>
    <property type="match status" value="1"/>
</dbReference>
<name>A0AAU8MZE6_9GAMM</name>
<dbReference type="InterPro" id="IPR031330">
    <property type="entry name" value="Gly_Hdrlase_35_cat"/>
</dbReference>
<proteinExistence type="inferred from homology"/>
<dbReference type="FunFam" id="2.60.120.260:FF:000049">
    <property type="entry name" value="Beta-galactosidase"/>
    <property type="match status" value="1"/>
</dbReference>
<evidence type="ECO:0000256" key="7">
    <source>
        <dbReference type="SAM" id="SignalP"/>
    </source>
</evidence>
<dbReference type="InterPro" id="IPR026283">
    <property type="entry name" value="B-gal_1-like"/>
</dbReference>
<dbReference type="PIRSF" id="PIRSF006336">
    <property type="entry name" value="B-gal"/>
    <property type="match status" value="1"/>
</dbReference>
<dbReference type="SUPFAM" id="SSF49785">
    <property type="entry name" value="Galactose-binding domain-like"/>
    <property type="match status" value="1"/>
</dbReference>
<evidence type="ECO:0000259" key="8">
    <source>
        <dbReference type="Pfam" id="PF01301"/>
    </source>
</evidence>
<feature type="domain" description="Beta-galactosidase galactose-binding" evidence="10">
    <location>
        <begin position="535"/>
        <end position="593"/>
    </location>
</feature>
<dbReference type="Gene3D" id="2.60.120.260">
    <property type="entry name" value="Galactose-binding domain-like"/>
    <property type="match status" value="2"/>
</dbReference>
<keyword evidence="7" id="KW-0732">Signal</keyword>
<evidence type="ECO:0000313" key="11">
    <source>
        <dbReference type="EMBL" id="XCO76979.1"/>
    </source>
</evidence>
<evidence type="ECO:0000256" key="6">
    <source>
        <dbReference type="RuleBase" id="RU003679"/>
    </source>
</evidence>
<dbReference type="PANTHER" id="PTHR23421">
    <property type="entry name" value="BETA-GALACTOSIDASE RELATED"/>
    <property type="match status" value="1"/>
</dbReference>
<dbReference type="Pfam" id="PF21467">
    <property type="entry name" value="BetaGal_gal-bd"/>
    <property type="match status" value="1"/>
</dbReference>
<evidence type="ECO:0000256" key="5">
    <source>
        <dbReference type="RuleBase" id="RU000675"/>
    </source>
</evidence>
<keyword evidence="2 5" id="KW-0378">Hydrolase</keyword>
<reference evidence="11" key="1">
    <citation type="submission" date="2024-06" db="EMBL/GenBank/DDBJ databases">
        <authorList>
            <person name="Li S."/>
        </authorList>
    </citation>
    <scope>NUCLEOTIDE SEQUENCE</scope>
    <source>
        <strain evidence="11">SR10</strain>
    </source>
</reference>
<dbReference type="FunFam" id="3.20.20.80:FF:000115">
    <property type="entry name" value="Beta-galactosidase"/>
    <property type="match status" value="1"/>
</dbReference>
<dbReference type="GO" id="GO:0004565">
    <property type="term" value="F:beta-galactosidase activity"/>
    <property type="evidence" value="ECO:0007669"/>
    <property type="project" value="UniProtKB-EC"/>
</dbReference>
<feature type="signal peptide" evidence="7">
    <location>
        <begin position="1"/>
        <end position="28"/>
    </location>
</feature>
<evidence type="ECO:0000256" key="2">
    <source>
        <dbReference type="ARBA" id="ARBA00022801"/>
    </source>
</evidence>
<dbReference type="AlphaFoldDB" id="A0AAU8MZE6"/>
<feature type="active site" description="Nucleophile" evidence="4">
    <location>
        <position position="265"/>
    </location>
</feature>
<dbReference type="RefSeq" id="WP_363800282.1">
    <property type="nucleotide sequence ID" value="NZ_CP159925.1"/>
</dbReference>
<comment type="catalytic activity">
    <reaction evidence="5">
        <text>Hydrolysis of terminal non-reducing beta-D-galactose residues in beta-D-galactosides.</text>
        <dbReference type="EC" id="3.2.1.23"/>
    </reaction>
</comment>
<evidence type="ECO:0000256" key="1">
    <source>
        <dbReference type="ARBA" id="ARBA00009809"/>
    </source>
</evidence>
<dbReference type="InterPro" id="IPR048912">
    <property type="entry name" value="BetaGal1-like_ABD1"/>
</dbReference>
<sequence length="629" mass="70188">MIHSVPRPRLAAALLGLSLAVATLTGSAAPRFAIEGDRFLLDGKPHLIRSGEMHYPRIPREFWRERLRQAKAMGLNTVTTYVFWNLHEPEPGRFDFGGNLDVAAFIRTAKEEGLDVIVRPGPYICTELEFGGFPAWLLRTPGLRVRSMDPRFLSAVERYLHRTHQELAPLLSSRGGPILMMQVENEYGSYGRDRDYMQTIKRQMLDAGFDVPLFTSDGAGPTYFEGGPLPGVTAVINFDGDVADAKASFEHLKTFRPNGPRMVGEYWAGWFDHWGEQHHTTPPERAARTVDWFLDQGISFNLYMFHGGTSFAWMPGANYSRDMPYQPDTTSYDYDAPVDEAGRLTPKFHALREVIGRHLSAGETLPPLPAASAATIAVPRFALGESVSLWDALPALSAPVTTQLPRTMEDLQQNYGFVLYRNTVPADAQGKLSIEEVRDYANVFADGEPRGTLDRRFGERELDAGLKPGQRLDLLVENMGRINFGTRLDEERKGITRSVSVGGRALYDWTHFPLPLSDLSGLRYAKTGAEAPAGPRFWRGGFQLDRVGSTFLDTRGWGKGHVWINGRHLGRYWKIGPQQTLFVPAPWLRQGRNEVVVFDVDGAGGARSLQGLTDPVYETAPDALKPRTK</sequence>
<comment type="similarity">
    <text evidence="1 6">Belongs to the glycosyl hydrolase 35 family.</text>
</comment>
<dbReference type="Gene3D" id="3.20.20.80">
    <property type="entry name" value="Glycosidases"/>
    <property type="match status" value="1"/>
</dbReference>
<dbReference type="PROSITE" id="PS01182">
    <property type="entry name" value="GLYCOSYL_HYDROL_F35"/>
    <property type="match status" value="1"/>
</dbReference>
<dbReference type="InterPro" id="IPR019801">
    <property type="entry name" value="Glyco_hydro_35_CS"/>
</dbReference>
<dbReference type="InterPro" id="IPR001944">
    <property type="entry name" value="Glycoside_Hdrlase_35"/>
</dbReference>
<dbReference type="EC" id="3.2.1.23" evidence="5"/>
<dbReference type="Pfam" id="PF01301">
    <property type="entry name" value="Glyco_hydro_35"/>
    <property type="match status" value="1"/>
</dbReference>
<feature type="domain" description="Glycoside hydrolase 35 catalytic" evidence="8">
    <location>
        <begin position="39"/>
        <end position="356"/>
    </location>
</feature>
<accession>A0AAU8MZE6</accession>
<evidence type="ECO:0000259" key="9">
    <source>
        <dbReference type="Pfam" id="PF21317"/>
    </source>
</evidence>
<feature type="domain" description="Beta-galactosidase 1-like first all-beta" evidence="9">
    <location>
        <begin position="405"/>
        <end position="515"/>
    </location>
</feature>
<evidence type="ECO:0000256" key="4">
    <source>
        <dbReference type="PIRSR" id="PIRSR006336-1"/>
    </source>
</evidence>
<dbReference type="EMBL" id="CP159925">
    <property type="protein sequence ID" value="XCO76979.1"/>
    <property type="molecule type" value="Genomic_DNA"/>
</dbReference>
<dbReference type="PRINTS" id="PR00742">
    <property type="entry name" value="GLHYDRLASE35"/>
</dbReference>
<gene>
    <name evidence="11" type="ORF">ABU614_09390</name>
</gene>
<feature type="active site" description="Proton donor" evidence="4">
    <location>
        <position position="186"/>
    </location>
</feature>
<evidence type="ECO:0000256" key="3">
    <source>
        <dbReference type="ARBA" id="ARBA00023295"/>
    </source>
</evidence>
<organism evidence="11">
    <name type="scientific">Lysobacter firmicutimachus</name>
    <dbReference type="NCBI Taxonomy" id="1792846"/>
    <lineage>
        <taxon>Bacteria</taxon>
        <taxon>Pseudomonadati</taxon>
        <taxon>Pseudomonadota</taxon>
        <taxon>Gammaproteobacteria</taxon>
        <taxon>Lysobacterales</taxon>
        <taxon>Lysobacteraceae</taxon>
        <taxon>Lysobacter</taxon>
    </lineage>
</organism>
<dbReference type="InterPro" id="IPR008979">
    <property type="entry name" value="Galactose-bd-like_sf"/>
</dbReference>
<dbReference type="InterPro" id="IPR048913">
    <property type="entry name" value="BetaGal_gal-bd"/>
</dbReference>
<feature type="chain" id="PRO_5044009287" description="Beta-galactosidase" evidence="7">
    <location>
        <begin position="29"/>
        <end position="629"/>
    </location>
</feature>
<evidence type="ECO:0000259" key="10">
    <source>
        <dbReference type="Pfam" id="PF21467"/>
    </source>
</evidence>
<dbReference type="GO" id="GO:0005975">
    <property type="term" value="P:carbohydrate metabolic process"/>
    <property type="evidence" value="ECO:0007669"/>
    <property type="project" value="InterPro"/>
</dbReference>
<keyword evidence="3 5" id="KW-0326">Glycosidase</keyword>
<dbReference type="Pfam" id="PF21317">
    <property type="entry name" value="BetaGal_ABD_1"/>
    <property type="match status" value="1"/>
</dbReference>
<protein>
    <recommendedName>
        <fullName evidence="5">Beta-galactosidase</fullName>
        <ecNumber evidence="5">3.2.1.23</ecNumber>
    </recommendedName>
</protein>
<dbReference type="InterPro" id="IPR017853">
    <property type="entry name" value="GH"/>
</dbReference>